<sequence length="429" mass="44398">MTTTPVSSDAPARGEPTVPVRLLAVGDIIGGAFRTLMRSPKTFIGMPLLACAVIAVPALALFLLAVGGTRATNGSGGAVVAIAMLAGFLLFLFAVYVLLRTYGAVTIGAYRIALGERPTTGQLWREASGIVWRLIVFGLLISVALLVVVFLVGFAAFASANVDSNVAGIVALLAFIAAFPLMIFLSVKFIYCLQTMAIEKADPVAAIRRSWSLSRGFWWPTFGRLLMLYLIGIPVSLLSQGLMVAPMAGLTRSDGTVNLAGFSVTLIIAGLLAVAVNLLYQAFSQVYVTIMYLDARRREGVPAQAAAGYPYAGGLAYQQTPSSAGAPPATGAHYVGLVAVAGGVTSYPSAPMSTEYPPAPPAYPTSTAPGEPYPPAGPVWAHTPSPDTTRPDPSLPSAPPTEPMPTFDAGASFDSGSTSSDGGSSSSSD</sequence>
<feature type="transmembrane region" description="Helical" evidence="2">
    <location>
        <begin position="43"/>
        <end position="66"/>
    </location>
</feature>
<proteinExistence type="predicted"/>
<feature type="transmembrane region" description="Helical" evidence="2">
    <location>
        <begin position="134"/>
        <end position="160"/>
    </location>
</feature>
<feature type="domain" description="DUF7847" evidence="3">
    <location>
        <begin position="23"/>
        <end position="293"/>
    </location>
</feature>
<feature type="transmembrane region" description="Helical" evidence="2">
    <location>
        <begin position="217"/>
        <end position="239"/>
    </location>
</feature>
<feature type="transmembrane region" description="Helical" evidence="2">
    <location>
        <begin position="166"/>
        <end position="191"/>
    </location>
</feature>
<evidence type="ECO:0000313" key="5">
    <source>
        <dbReference type="Proteomes" id="UP001501475"/>
    </source>
</evidence>
<name>A0ABN2K554_9MICO</name>
<evidence type="ECO:0000256" key="1">
    <source>
        <dbReference type="SAM" id="MobiDB-lite"/>
    </source>
</evidence>
<evidence type="ECO:0000256" key="2">
    <source>
        <dbReference type="SAM" id="Phobius"/>
    </source>
</evidence>
<keyword evidence="5" id="KW-1185">Reference proteome</keyword>
<evidence type="ECO:0000313" key="4">
    <source>
        <dbReference type="EMBL" id="GAA1748554.1"/>
    </source>
</evidence>
<dbReference type="RefSeq" id="WP_344061996.1">
    <property type="nucleotide sequence ID" value="NZ_BAAAPN010000017.1"/>
</dbReference>
<feature type="region of interest" description="Disordered" evidence="1">
    <location>
        <begin position="361"/>
        <end position="429"/>
    </location>
</feature>
<feature type="transmembrane region" description="Helical" evidence="2">
    <location>
        <begin position="78"/>
        <end position="99"/>
    </location>
</feature>
<dbReference type="EMBL" id="BAAAPN010000017">
    <property type="protein sequence ID" value="GAA1748554.1"/>
    <property type="molecule type" value="Genomic_DNA"/>
</dbReference>
<organism evidence="4 5">
    <name type="scientific">Nostocoides vanveenii</name>
    <dbReference type="NCBI Taxonomy" id="330835"/>
    <lineage>
        <taxon>Bacteria</taxon>
        <taxon>Bacillati</taxon>
        <taxon>Actinomycetota</taxon>
        <taxon>Actinomycetes</taxon>
        <taxon>Micrococcales</taxon>
        <taxon>Intrasporangiaceae</taxon>
        <taxon>Nostocoides</taxon>
    </lineage>
</organism>
<dbReference type="Pfam" id="PF25231">
    <property type="entry name" value="DUF7847"/>
    <property type="match status" value="1"/>
</dbReference>
<reference evidence="4 5" key="1">
    <citation type="journal article" date="2019" name="Int. J. Syst. Evol. Microbiol.">
        <title>The Global Catalogue of Microorganisms (GCM) 10K type strain sequencing project: providing services to taxonomists for standard genome sequencing and annotation.</title>
        <authorList>
            <consortium name="The Broad Institute Genomics Platform"/>
            <consortium name="The Broad Institute Genome Sequencing Center for Infectious Disease"/>
            <person name="Wu L."/>
            <person name="Ma J."/>
        </authorList>
    </citation>
    <scope>NUCLEOTIDE SEQUENCE [LARGE SCALE GENOMIC DNA]</scope>
    <source>
        <strain evidence="4 5">JCM 15591</strain>
    </source>
</reference>
<keyword evidence="2" id="KW-1133">Transmembrane helix</keyword>
<comment type="caution">
    <text evidence="4">The sequence shown here is derived from an EMBL/GenBank/DDBJ whole genome shotgun (WGS) entry which is preliminary data.</text>
</comment>
<keyword evidence="2" id="KW-0812">Transmembrane</keyword>
<feature type="compositionally biased region" description="Low complexity" evidence="1">
    <location>
        <begin position="408"/>
        <end position="429"/>
    </location>
</feature>
<accession>A0ABN2K554</accession>
<protein>
    <recommendedName>
        <fullName evidence="3">DUF7847 domain-containing protein</fullName>
    </recommendedName>
</protein>
<dbReference type="Proteomes" id="UP001501475">
    <property type="component" value="Unassembled WGS sequence"/>
</dbReference>
<dbReference type="InterPro" id="IPR057169">
    <property type="entry name" value="DUF7847"/>
</dbReference>
<evidence type="ECO:0000259" key="3">
    <source>
        <dbReference type="Pfam" id="PF25231"/>
    </source>
</evidence>
<feature type="compositionally biased region" description="Low complexity" evidence="1">
    <location>
        <begin position="383"/>
        <end position="392"/>
    </location>
</feature>
<feature type="compositionally biased region" description="Pro residues" evidence="1">
    <location>
        <begin position="393"/>
        <end position="403"/>
    </location>
</feature>
<feature type="transmembrane region" description="Helical" evidence="2">
    <location>
        <begin position="259"/>
        <end position="280"/>
    </location>
</feature>
<gene>
    <name evidence="4" type="ORF">GCM10009810_06350</name>
</gene>
<keyword evidence="2" id="KW-0472">Membrane</keyword>